<evidence type="ECO:0000313" key="2">
    <source>
        <dbReference type="Proteomes" id="UP001597427"/>
    </source>
</evidence>
<evidence type="ECO:0000313" key="1">
    <source>
        <dbReference type="EMBL" id="MFD2728622.1"/>
    </source>
</evidence>
<organism evidence="1 2">
    <name type="scientific">Enterococcus camelliae</name>
    <dbReference type="NCBI Taxonomy" id="453959"/>
    <lineage>
        <taxon>Bacteria</taxon>
        <taxon>Bacillati</taxon>
        <taxon>Bacillota</taxon>
        <taxon>Bacilli</taxon>
        <taxon>Lactobacillales</taxon>
        <taxon>Enterococcaceae</taxon>
        <taxon>Enterococcus</taxon>
    </lineage>
</organism>
<comment type="caution">
    <text evidence="1">The sequence shown here is derived from an EMBL/GenBank/DDBJ whole genome shotgun (WGS) entry which is preliminary data.</text>
</comment>
<sequence>MNEAKEIEISVQHLLDTMRASSYLCDRYGNKIEGVTALGESLLKVEYANNQRTLIQHVSQFRCFIAK</sequence>
<name>A0ABW5THI0_9ENTE</name>
<dbReference type="Proteomes" id="UP001597427">
    <property type="component" value="Unassembled WGS sequence"/>
</dbReference>
<accession>A0ABW5THI0</accession>
<dbReference type="EMBL" id="JBHUMO010000027">
    <property type="protein sequence ID" value="MFD2728622.1"/>
    <property type="molecule type" value="Genomic_DNA"/>
</dbReference>
<gene>
    <name evidence="1" type="ORF">ACFSR0_04160</name>
</gene>
<protein>
    <submittedName>
        <fullName evidence="1">Uncharacterized protein</fullName>
    </submittedName>
</protein>
<reference evidence="2" key="1">
    <citation type="journal article" date="2019" name="Int. J. Syst. Evol. Microbiol.">
        <title>The Global Catalogue of Microorganisms (GCM) 10K type strain sequencing project: providing services to taxonomists for standard genome sequencing and annotation.</title>
        <authorList>
            <consortium name="The Broad Institute Genomics Platform"/>
            <consortium name="The Broad Institute Genome Sequencing Center for Infectious Disease"/>
            <person name="Wu L."/>
            <person name="Ma J."/>
        </authorList>
    </citation>
    <scope>NUCLEOTIDE SEQUENCE [LARGE SCALE GENOMIC DNA]</scope>
    <source>
        <strain evidence="2">TISTR 932</strain>
    </source>
</reference>
<proteinExistence type="predicted"/>
<keyword evidence="2" id="KW-1185">Reference proteome</keyword>
<dbReference type="RefSeq" id="WP_379980201.1">
    <property type="nucleotide sequence ID" value="NZ_JBHUMO010000027.1"/>
</dbReference>